<dbReference type="RefSeq" id="WP_116442300.1">
    <property type="nucleotide sequence ID" value="NZ_BHEO01000008.1"/>
</dbReference>
<evidence type="ECO:0000256" key="2">
    <source>
        <dbReference type="ARBA" id="ARBA00023002"/>
    </source>
</evidence>
<proteinExistence type="inferred from homology"/>
<dbReference type="Proteomes" id="UP000294613">
    <property type="component" value="Unassembled WGS sequence"/>
</dbReference>
<evidence type="ECO:0000256" key="3">
    <source>
        <dbReference type="RuleBase" id="RU000363"/>
    </source>
</evidence>
<comment type="caution">
    <text evidence="5">The sequence shown here is derived from an EMBL/GenBank/DDBJ whole genome shotgun (WGS) entry which is preliminary data.</text>
</comment>
<evidence type="ECO:0008006" key="8">
    <source>
        <dbReference type="Google" id="ProtNLM"/>
    </source>
</evidence>
<reference evidence="5 6" key="2">
    <citation type="submission" date="2019-03" db="EMBL/GenBank/DDBJ databases">
        <title>Genomic Encyclopedia of Type Strains, Phase IV (KMG-IV): sequencing the most valuable type-strain genomes for metagenomic binning, comparative biology and taxonomic classification.</title>
        <authorList>
            <person name="Goeker M."/>
        </authorList>
    </citation>
    <scope>NUCLEOTIDE SEQUENCE [LARGE SCALE GENOMIC DNA]</scope>
    <source>
        <strain evidence="5 6">DSM 103426</strain>
    </source>
</reference>
<dbReference type="InterPro" id="IPR020904">
    <property type="entry name" value="Sc_DH/Rdtase_CS"/>
</dbReference>
<gene>
    <name evidence="5" type="ORF">EDD74_10912</name>
    <name evidence="4" type="ORF">FAEUMB_28830</name>
</gene>
<dbReference type="InterPro" id="IPR036291">
    <property type="entry name" value="NAD(P)-bd_dom_sf"/>
</dbReference>
<keyword evidence="2" id="KW-0560">Oxidoreductase</keyword>
<comment type="similarity">
    <text evidence="1 3">Belongs to the short-chain dehydrogenases/reductases (SDR) family.</text>
</comment>
<protein>
    <recommendedName>
        <fullName evidence="8">Short-subunit dehydrogenase</fullName>
    </recommendedName>
</protein>
<evidence type="ECO:0000256" key="1">
    <source>
        <dbReference type="ARBA" id="ARBA00006484"/>
    </source>
</evidence>
<evidence type="ECO:0000313" key="4">
    <source>
        <dbReference type="EMBL" id="GBU06342.1"/>
    </source>
</evidence>
<dbReference type="EMBL" id="SLZV01000009">
    <property type="protein sequence ID" value="TCS68308.1"/>
    <property type="molecule type" value="Genomic_DNA"/>
</dbReference>
<dbReference type="PANTHER" id="PTHR44196">
    <property type="entry name" value="DEHYDROGENASE/REDUCTASE SDR FAMILY MEMBER 7B"/>
    <property type="match status" value="1"/>
</dbReference>
<dbReference type="SUPFAM" id="SSF51735">
    <property type="entry name" value="NAD(P)-binding Rossmann-fold domains"/>
    <property type="match status" value="1"/>
</dbReference>
<dbReference type="EMBL" id="BHEO01000008">
    <property type="protein sequence ID" value="GBU06342.1"/>
    <property type="molecule type" value="Genomic_DNA"/>
</dbReference>
<dbReference type="GO" id="GO:0016491">
    <property type="term" value="F:oxidoreductase activity"/>
    <property type="evidence" value="ECO:0007669"/>
    <property type="project" value="UniProtKB-KW"/>
</dbReference>
<evidence type="ECO:0000313" key="6">
    <source>
        <dbReference type="Proteomes" id="UP000294613"/>
    </source>
</evidence>
<dbReference type="AlphaFoldDB" id="A0A4R3JSA9"/>
<reference evidence="4 7" key="1">
    <citation type="journal article" date="2018" name="Int. J. Syst. Evol. Microbiol.">
        <title>Draft Genome Sequence of Faecalimonas umbilicata JCM 30896T, an Acetate-Producing Bacterium Isolated from Human Feces.</title>
        <authorList>
            <person name="Sakamoto M."/>
            <person name="Ikeyama N."/>
            <person name="Yuki M."/>
            <person name="Ohkuma M."/>
        </authorList>
    </citation>
    <scope>NUCLEOTIDE SEQUENCE [LARGE SCALE GENOMIC DNA]</scope>
    <source>
        <strain evidence="4 7">EGH7</strain>
    </source>
</reference>
<keyword evidence="7" id="KW-1185">Reference proteome</keyword>
<organism evidence="5 6">
    <name type="scientific">Faecalimonas umbilicata</name>
    <dbReference type="NCBI Taxonomy" id="1912855"/>
    <lineage>
        <taxon>Bacteria</taxon>
        <taxon>Bacillati</taxon>
        <taxon>Bacillota</taxon>
        <taxon>Clostridia</taxon>
        <taxon>Lachnospirales</taxon>
        <taxon>Lachnospiraceae</taxon>
        <taxon>Faecalimonas</taxon>
    </lineage>
</organism>
<evidence type="ECO:0000313" key="5">
    <source>
        <dbReference type="EMBL" id="TCS68308.1"/>
    </source>
</evidence>
<dbReference type="PIRSF" id="PIRSF000126">
    <property type="entry name" value="11-beta-HSD1"/>
    <property type="match status" value="1"/>
</dbReference>
<dbReference type="PRINTS" id="PR00080">
    <property type="entry name" value="SDRFAMILY"/>
</dbReference>
<dbReference type="Proteomes" id="UP000702954">
    <property type="component" value="Unassembled WGS sequence"/>
</dbReference>
<evidence type="ECO:0000313" key="7">
    <source>
        <dbReference type="Proteomes" id="UP000702954"/>
    </source>
</evidence>
<sequence>MKIVIVTGASSGLGREFVRQIESLYKELDEIWIIARREDRLLEVESRMMTKVRIFAADLRHRSAFDKIAAALQEFNPDVRMLVNAAGFGKVGEVEEISSTDQADMVRLNCEGLTYMTCIVLPYMSTGSRIVNVASAAAFCPQPKFSVYAATKAYVKSFSDALGEEVKKRGIFVTAVCSGPVRTEFFEVARTEEDGQNAKDNFMKEPEVVVRQALLDAARGKKLSVCGISMKSARIATKVLPQKVVLGVMQHFWK</sequence>
<dbReference type="Gene3D" id="3.40.50.720">
    <property type="entry name" value="NAD(P)-binding Rossmann-like Domain"/>
    <property type="match status" value="1"/>
</dbReference>
<dbReference type="PRINTS" id="PR00081">
    <property type="entry name" value="GDHRDH"/>
</dbReference>
<dbReference type="PROSITE" id="PS00061">
    <property type="entry name" value="ADH_SHORT"/>
    <property type="match status" value="1"/>
</dbReference>
<dbReference type="GO" id="GO:0016020">
    <property type="term" value="C:membrane"/>
    <property type="evidence" value="ECO:0007669"/>
    <property type="project" value="TreeGrafter"/>
</dbReference>
<dbReference type="PANTHER" id="PTHR44196:SF1">
    <property type="entry name" value="DEHYDROGENASE_REDUCTASE SDR FAMILY MEMBER 7B"/>
    <property type="match status" value="1"/>
</dbReference>
<dbReference type="InterPro" id="IPR002347">
    <property type="entry name" value="SDR_fam"/>
</dbReference>
<name>A0A4R3JSA9_9FIRM</name>
<accession>A0A4R3JSA9</accession>
<dbReference type="Pfam" id="PF00106">
    <property type="entry name" value="adh_short"/>
    <property type="match status" value="1"/>
</dbReference>